<feature type="compositionally biased region" description="Polar residues" evidence="1">
    <location>
        <begin position="588"/>
        <end position="599"/>
    </location>
</feature>
<feature type="region of interest" description="Disordered" evidence="1">
    <location>
        <begin position="797"/>
        <end position="865"/>
    </location>
</feature>
<protein>
    <recommendedName>
        <fullName evidence="2">PWWP domain-containing protein</fullName>
    </recommendedName>
</protein>
<proteinExistence type="predicted"/>
<dbReference type="Proteomes" id="UP000325577">
    <property type="component" value="Linkage Group LG2"/>
</dbReference>
<keyword evidence="4" id="KW-1185">Reference proteome</keyword>
<organism evidence="3 4">
    <name type="scientific">Nyssa sinensis</name>
    <dbReference type="NCBI Taxonomy" id="561372"/>
    <lineage>
        <taxon>Eukaryota</taxon>
        <taxon>Viridiplantae</taxon>
        <taxon>Streptophyta</taxon>
        <taxon>Embryophyta</taxon>
        <taxon>Tracheophyta</taxon>
        <taxon>Spermatophyta</taxon>
        <taxon>Magnoliopsida</taxon>
        <taxon>eudicotyledons</taxon>
        <taxon>Gunneridae</taxon>
        <taxon>Pentapetalae</taxon>
        <taxon>asterids</taxon>
        <taxon>Cornales</taxon>
        <taxon>Nyssaceae</taxon>
        <taxon>Nyssa</taxon>
    </lineage>
</organism>
<feature type="compositionally biased region" description="Basic and acidic residues" evidence="1">
    <location>
        <begin position="531"/>
        <end position="549"/>
    </location>
</feature>
<dbReference type="SUPFAM" id="SSF63748">
    <property type="entry name" value="Tudor/PWWP/MBT"/>
    <property type="match status" value="1"/>
</dbReference>
<feature type="compositionally biased region" description="Polar residues" evidence="1">
    <location>
        <begin position="1"/>
        <end position="17"/>
    </location>
</feature>
<sequence length="1164" mass="125748">MTTKSLADGNVSLSSESAKSRGLMPSSSNGGADSESEPGDSEVGAPENRIRVSATDKEGIHRGVDGGGGIRTRTEISVETSIGGRNGGVSGEEAGFRGDAKVTGCPSSSVDARQDRGVHDGGSKTGRSLDSDLVVEKNDENGGEKIAAHGNSALLIGDGSVRKVEFDGNGISLLVDVHGSVNMKVKKCGDEADKGSLAKNGGNPSQKFAEMPGTMSKMEKNGDVTGVERVKKKKNATGKENEDKGEVVDQQNGEEDEDDMGDQEHEFFVGDFVWGKIRSHPWWPGRIYDPSDASEYAAKYTQRDRLLVAYFGDGSFSWCSPSQLQLFGENFEEMSKQSSSKSFVNAVQKALDEIGRLVELEMTCSCIQEENQIGLTRSSAVNGGIKQGVLVPEGGIGRPSIPQYQPEELLAILRCAAQVVSITSMLDFTVLKSWLSAFYRAKGGYQLATYHESLNVEGLEDERGNGVMNMTDLNGPVETLEEDWLSSPVNPESGQTSQSLLQKCPEISPDKLYQRRKQKSVAELMAEDMDVGPKNKEGSIVKELTRTGEQESTAGKKKRKRVDEAESRVGSDLTSPSGRKKVEILVSPKSTENKVSSVESDGVEGKKDTKKGSASREGKRKKVSGIGSDDGRAKEETEMISSPRERKKSKYLSPPYTNMKWRVKDSSAKSDPERESLEVAKAARMGERMTRAAGQLIGSPPIMKCSGETFQKKLSKEPDTGCDSSAISSHEPLSDQQIIETLKINASPNEVLSKVRSAALNPSSLKENKSDDMIMGFLMTFRSSIYLNGSNYKIYRKSRPGRKRKSLDSEPGSQGKGLSQTKHESPKSKSQRTGSEKKEQAKSDIPKLKQAARASGMKTNDKGTSEKASGVALMLTFPPGFSLPSKENLIAIFRKFGALDEMETNVLYNSFCARVVFLKSSDAEQAFSVSVKKSPFGAANVNYRLRYPSSASKVGRKASSPPEDGSKTSENPSASKVGRKASSLAKDGSRSLENPSASKVGRKASSPPEDGSKAPENPPASKVGRKASSPPKDGSKTPENPSASKVGRKASSPPKDGSKTPENPSASQSLVNEASRFLFIKQKLEMMTSMLEKSDGKMSPDLKSNLEGEMKELLGKSKRMGDNSSELELGSKPSRALGKNVYCFRAEFRDFTKFFFKHGKASTR</sequence>
<dbReference type="EMBL" id="CM018043">
    <property type="protein sequence ID" value="KAA8530229.1"/>
    <property type="molecule type" value="Genomic_DNA"/>
</dbReference>
<accession>A0A5J5AJ64</accession>
<feature type="compositionally biased region" description="Basic and acidic residues" evidence="1">
    <location>
        <begin position="112"/>
        <end position="133"/>
    </location>
</feature>
<dbReference type="PROSITE" id="PS50812">
    <property type="entry name" value="PWWP"/>
    <property type="match status" value="1"/>
</dbReference>
<feature type="compositionally biased region" description="Basic and acidic residues" evidence="1">
    <location>
        <begin position="834"/>
        <end position="847"/>
    </location>
</feature>
<feature type="region of interest" description="Disordered" evidence="1">
    <location>
        <begin position="1"/>
        <end position="133"/>
    </location>
</feature>
<feature type="compositionally biased region" description="Basic and acidic residues" evidence="1">
    <location>
        <begin position="237"/>
        <end position="247"/>
    </location>
</feature>
<reference evidence="3 4" key="1">
    <citation type="submission" date="2019-09" db="EMBL/GenBank/DDBJ databases">
        <title>A chromosome-level genome assembly of the Chinese tupelo Nyssa sinensis.</title>
        <authorList>
            <person name="Yang X."/>
            <person name="Kang M."/>
            <person name="Yang Y."/>
            <person name="Xiong H."/>
            <person name="Wang M."/>
            <person name="Zhang Z."/>
            <person name="Wang Z."/>
            <person name="Wu H."/>
            <person name="Ma T."/>
            <person name="Liu J."/>
            <person name="Xi Z."/>
        </authorList>
    </citation>
    <scope>NUCLEOTIDE SEQUENCE [LARGE SCALE GENOMIC DNA]</scope>
    <source>
        <strain evidence="3">J267</strain>
        <tissue evidence="3">Leaf</tissue>
    </source>
</reference>
<dbReference type="OrthoDB" id="62853at2759"/>
<evidence type="ECO:0000313" key="4">
    <source>
        <dbReference type="Proteomes" id="UP000325577"/>
    </source>
</evidence>
<dbReference type="Gene3D" id="2.30.30.140">
    <property type="match status" value="1"/>
</dbReference>
<feature type="compositionally biased region" description="Polar residues" evidence="1">
    <location>
        <begin position="1060"/>
        <end position="1071"/>
    </location>
</feature>
<gene>
    <name evidence="3" type="ORF">F0562_004938</name>
</gene>
<feature type="compositionally biased region" description="Basic and acidic residues" evidence="1">
    <location>
        <begin position="48"/>
        <end position="64"/>
    </location>
</feature>
<feature type="region of interest" description="Disordered" evidence="1">
    <location>
        <begin position="950"/>
        <end position="1071"/>
    </location>
</feature>
<dbReference type="Pfam" id="PF00855">
    <property type="entry name" value="PWWP"/>
    <property type="match status" value="1"/>
</dbReference>
<dbReference type="InterPro" id="IPR000313">
    <property type="entry name" value="PWWP_dom"/>
</dbReference>
<feature type="region of interest" description="Disordered" evidence="1">
    <location>
        <begin position="714"/>
        <end position="734"/>
    </location>
</feature>
<feature type="domain" description="PWWP" evidence="2">
    <location>
        <begin position="269"/>
        <end position="330"/>
    </location>
</feature>
<dbReference type="PANTHER" id="PTHR10688">
    <property type="entry name" value="PWWP DOMAIN-CONTAINING PROTEIN"/>
    <property type="match status" value="1"/>
</dbReference>
<dbReference type="InterPro" id="IPR052657">
    <property type="entry name" value="PDP_family_Arabidopsis"/>
</dbReference>
<evidence type="ECO:0000259" key="2">
    <source>
        <dbReference type="PROSITE" id="PS50812"/>
    </source>
</evidence>
<feature type="region of interest" description="Disordered" evidence="1">
    <location>
        <begin position="526"/>
        <end position="677"/>
    </location>
</feature>
<dbReference type="SMART" id="SM00293">
    <property type="entry name" value="PWWP"/>
    <property type="match status" value="1"/>
</dbReference>
<feature type="compositionally biased region" description="Basic and acidic residues" evidence="1">
    <location>
        <begin position="217"/>
        <end position="229"/>
    </location>
</feature>
<feature type="region of interest" description="Disordered" evidence="1">
    <location>
        <begin position="216"/>
        <end position="261"/>
    </location>
</feature>
<feature type="compositionally biased region" description="Basic and acidic residues" evidence="1">
    <location>
        <begin position="603"/>
        <end position="617"/>
    </location>
</feature>
<dbReference type="AlphaFoldDB" id="A0A5J5AJ64"/>
<feature type="compositionally biased region" description="Basic and acidic residues" evidence="1">
    <location>
        <begin position="662"/>
        <end position="677"/>
    </location>
</feature>
<feature type="compositionally biased region" description="Acidic residues" evidence="1">
    <location>
        <begin position="252"/>
        <end position="261"/>
    </location>
</feature>
<evidence type="ECO:0000256" key="1">
    <source>
        <dbReference type="SAM" id="MobiDB-lite"/>
    </source>
</evidence>
<evidence type="ECO:0000313" key="3">
    <source>
        <dbReference type="EMBL" id="KAA8530229.1"/>
    </source>
</evidence>
<dbReference type="CDD" id="cd05162">
    <property type="entry name" value="PWWP"/>
    <property type="match status" value="1"/>
</dbReference>
<name>A0A5J5AJ64_9ASTE</name>
<dbReference type="PANTHER" id="PTHR10688:SF3">
    <property type="entry name" value="PWWP DOMAIN-CONTAINING PROTEIN 6"/>
    <property type="match status" value="1"/>
</dbReference>